<sequence>MFLGKSDADSQRVHLSRNNTSYIIEAFSQYRLIYNFNIPVFSNMNITAKRKCRMPTLNLMNQNVKTCMGKSFQYFFRILFHHYPILNVMTLLGSSSCSYSSASNISSVPLMKKEFSHPLMEFQNSVEQPSGSNRTMNAKYGKDPCEKYIDILILLKKLLNRKVDYEKMIEVYAKQKSPAIYFESSRIATNQLRSLIINASMHALNVQLKALRIGAVQVGSGKVEEDH</sequence>
<dbReference type="AlphaFoldDB" id="A0A0V1LEE6"/>
<organism evidence="1 2">
    <name type="scientific">Trichinella nativa</name>
    <dbReference type="NCBI Taxonomy" id="6335"/>
    <lineage>
        <taxon>Eukaryota</taxon>
        <taxon>Metazoa</taxon>
        <taxon>Ecdysozoa</taxon>
        <taxon>Nematoda</taxon>
        <taxon>Enoplea</taxon>
        <taxon>Dorylaimia</taxon>
        <taxon>Trichinellida</taxon>
        <taxon>Trichinellidae</taxon>
        <taxon>Trichinella</taxon>
    </lineage>
</organism>
<dbReference type="Proteomes" id="UP000054721">
    <property type="component" value="Unassembled WGS sequence"/>
</dbReference>
<evidence type="ECO:0000313" key="2">
    <source>
        <dbReference type="Proteomes" id="UP000054721"/>
    </source>
</evidence>
<keyword evidence="2" id="KW-1185">Reference proteome</keyword>
<gene>
    <name evidence="1" type="ORF">T02_1335</name>
</gene>
<accession>A0A0V1LEE6</accession>
<name>A0A0V1LEE6_9BILA</name>
<protein>
    <submittedName>
        <fullName evidence="1">Uncharacterized protein</fullName>
    </submittedName>
</protein>
<dbReference type="OrthoDB" id="10509626at2759"/>
<reference evidence="1 2" key="1">
    <citation type="submission" date="2015-05" db="EMBL/GenBank/DDBJ databases">
        <title>Evolution of Trichinella species and genotypes.</title>
        <authorList>
            <person name="Korhonen P.K."/>
            <person name="Edoardo P."/>
            <person name="Giuseppe L.R."/>
            <person name="Gasser R.B."/>
        </authorList>
    </citation>
    <scope>NUCLEOTIDE SEQUENCE [LARGE SCALE GENOMIC DNA]</scope>
    <source>
        <strain evidence="1">ISS10</strain>
    </source>
</reference>
<dbReference type="EMBL" id="JYDW01000066">
    <property type="protein sequence ID" value="KRZ57903.1"/>
    <property type="molecule type" value="Genomic_DNA"/>
</dbReference>
<proteinExistence type="predicted"/>
<evidence type="ECO:0000313" key="1">
    <source>
        <dbReference type="EMBL" id="KRZ57903.1"/>
    </source>
</evidence>
<comment type="caution">
    <text evidence="1">The sequence shown here is derived from an EMBL/GenBank/DDBJ whole genome shotgun (WGS) entry which is preliminary data.</text>
</comment>